<dbReference type="PANTHER" id="PTHR43731">
    <property type="entry name" value="RHOMBOID PROTEASE"/>
    <property type="match status" value="1"/>
</dbReference>
<dbReference type="eggNOG" id="COG0705">
    <property type="taxonomic scope" value="Bacteria"/>
</dbReference>
<keyword evidence="11" id="KW-1185">Reference proteome</keyword>
<dbReference type="InterPro" id="IPR035952">
    <property type="entry name" value="Rhomboid-like_sf"/>
</dbReference>
<sequence>MEQAPGGPQEPRGPQGVPRLPDCYRHPGSETGISCTRCDRPICPQCMINASVGYQCPECVRSGSGTGHSASAQQPRTIAGGSLHGDPALVTKVLIGLNVAVFALVLSLGERFVSQLELIGYAFSPQLGEIVGVAHDQWYRLLTAVFLHQELSHILFNLLGLWFLGRMVEPALGRRRFLALYLLSGLGGSTLAYLVAEPNQPSLGASGAIFGLMGAFVVLARRVQLDMRPVVLILGVSLVLTFTRPDISWEGHIGGLVTGAVIAAGMVYAPRERRALVQSAVCGAVLLVMVVAVLARTSVLT</sequence>
<feature type="transmembrane region" description="Helical" evidence="8">
    <location>
        <begin position="276"/>
        <end position="295"/>
    </location>
</feature>
<comment type="similarity">
    <text evidence="2">Belongs to the peptidase S54 family.</text>
</comment>
<feature type="transmembrane region" description="Helical" evidence="8">
    <location>
        <begin position="177"/>
        <end position="196"/>
    </location>
</feature>
<feature type="domain" description="Peptidase S54 rhomboid" evidence="9">
    <location>
        <begin position="136"/>
        <end position="266"/>
    </location>
</feature>
<feature type="transmembrane region" description="Helical" evidence="8">
    <location>
        <begin position="251"/>
        <end position="269"/>
    </location>
</feature>
<dbReference type="GO" id="GO:0016020">
    <property type="term" value="C:membrane"/>
    <property type="evidence" value="ECO:0007669"/>
    <property type="project" value="UniProtKB-SubCell"/>
</dbReference>
<feature type="region of interest" description="Disordered" evidence="7">
    <location>
        <begin position="1"/>
        <end position="23"/>
    </location>
</feature>
<dbReference type="OrthoDB" id="9807874at2"/>
<keyword evidence="6 8" id="KW-0472">Membrane</keyword>
<protein>
    <submittedName>
        <fullName evidence="10">Putative membrane protein</fullName>
    </submittedName>
</protein>
<dbReference type="EMBL" id="CM000913">
    <property type="protein sequence ID" value="EFG08009.1"/>
    <property type="molecule type" value="Genomic_DNA"/>
</dbReference>
<keyword evidence="5 8" id="KW-1133">Transmembrane helix</keyword>
<organism evidence="10 11">
    <name type="scientific">Streptomyces clavuligerus</name>
    <dbReference type="NCBI Taxonomy" id="1901"/>
    <lineage>
        <taxon>Bacteria</taxon>
        <taxon>Bacillati</taxon>
        <taxon>Actinomycetota</taxon>
        <taxon>Actinomycetes</taxon>
        <taxon>Kitasatosporales</taxon>
        <taxon>Streptomycetaceae</taxon>
        <taxon>Streptomyces</taxon>
    </lineage>
</organism>
<proteinExistence type="inferred from homology"/>
<accession>E2PWL0</accession>
<comment type="subcellular location">
    <subcellularLocation>
        <location evidence="1">Membrane</location>
        <topology evidence="1">Multi-pass membrane protein</topology>
    </subcellularLocation>
</comment>
<feature type="compositionally biased region" description="Low complexity" evidence="7">
    <location>
        <begin position="1"/>
        <end position="19"/>
    </location>
</feature>
<reference evidence="10 11" key="1">
    <citation type="journal article" date="2010" name="Genome Biol. Evol.">
        <title>The sequence of a 1.8-mb bacterial linear plasmid reveals a rich evolutionary reservoir of secondary metabolic pathways.</title>
        <authorList>
            <person name="Medema M.H."/>
            <person name="Trefzer A."/>
            <person name="Kovalchuk A."/>
            <person name="van den Berg M."/>
            <person name="Mueller U."/>
            <person name="Heijne W."/>
            <person name="Wu L."/>
            <person name="Alam M.T."/>
            <person name="Ronning C.M."/>
            <person name="Nierman W.C."/>
            <person name="Bovenberg R.A.L."/>
            <person name="Breitling R."/>
            <person name="Takano E."/>
        </authorList>
    </citation>
    <scope>NUCLEOTIDE SEQUENCE [LARGE SCALE GENOMIC DNA]</scope>
    <source>
        <strain evidence="11">ATCC 27064 / DSM 738 / JCM 4710 / NBRC 13307 / NCIMB 12785 / NRRL 3585 / VKM Ac-602</strain>
    </source>
</reference>
<keyword evidence="3 8" id="KW-0812">Transmembrane</keyword>
<evidence type="ECO:0000256" key="1">
    <source>
        <dbReference type="ARBA" id="ARBA00004141"/>
    </source>
</evidence>
<evidence type="ECO:0000313" key="11">
    <source>
        <dbReference type="Proteomes" id="UP000002357"/>
    </source>
</evidence>
<dbReference type="Gene3D" id="1.20.1540.10">
    <property type="entry name" value="Rhomboid-like"/>
    <property type="match status" value="1"/>
</dbReference>
<dbReference type="AlphaFoldDB" id="E2PWL0"/>
<evidence type="ECO:0000256" key="2">
    <source>
        <dbReference type="ARBA" id="ARBA00009045"/>
    </source>
</evidence>
<evidence type="ECO:0000313" key="10">
    <source>
        <dbReference type="EMBL" id="EFG08009.1"/>
    </source>
</evidence>
<dbReference type="GO" id="GO:0004252">
    <property type="term" value="F:serine-type endopeptidase activity"/>
    <property type="evidence" value="ECO:0007669"/>
    <property type="project" value="InterPro"/>
</dbReference>
<dbReference type="Pfam" id="PF01694">
    <property type="entry name" value="Rhomboid"/>
    <property type="match status" value="1"/>
</dbReference>
<dbReference type="InterPro" id="IPR050925">
    <property type="entry name" value="Rhomboid_protease_S54"/>
</dbReference>
<dbReference type="PANTHER" id="PTHR43731:SF14">
    <property type="entry name" value="PRESENILIN-ASSOCIATED RHOMBOID-LIKE PROTEIN, MITOCHONDRIAL"/>
    <property type="match status" value="1"/>
</dbReference>
<dbReference type="InterPro" id="IPR022764">
    <property type="entry name" value="Peptidase_S54_rhomboid_dom"/>
</dbReference>
<dbReference type="STRING" id="1901.BB341_13885"/>
<keyword evidence="4" id="KW-0378">Hydrolase</keyword>
<evidence type="ECO:0000256" key="7">
    <source>
        <dbReference type="SAM" id="MobiDB-lite"/>
    </source>
</evidence>
<dbReference type="GeneID" id="93730524"/>
<evidence type="ECO:0000256" key="4">
    <source>
        <dbReference type="ARBA" id="ARBA00022801"/>
    </source>
</evidence>
<dbReference type="Proteomes" id="UP000002357">
    <property type="component" value="Chromosome"/>
</dbReference>
<dbReference type="SUPFAM" id="SSF144091">
    <property type="entry name" value="Rhomboid-like"/>
    <property type="match status" value="1"/>
</dbReference>
<gene>
    <name evidence="10" type="ORF">SCLAV_2938</name>
</gene>
<feature type="transmembrane region" description="Helical" evidence="8">
    <location>
        <begin position="227"/>
        <end position="245"/>
    </location>
</feature>
<evidence type="ECO:0000256" key="6">
    <source>
        <dbReference type="ARBA" id="ARBA00023136"/>
    </source>
</evidence>
<evidence type="ECO:0000256" key="8">
    <source>
        <dbReference type="SAM" id="Phobius"/>
    </source>
</evidence>
<dbReference type="RefSeq" id="WP_003961127.1">
    <property type="nucleotide sequence ID" value="NZ_CM000913.1"/>
</dbReference>
<evidence type="ECO:0000256" key="3">
    <source>
        <dbReference type="ARBA" id="ARBA00022692"/>
    </source>
</evidence>
<dbReference type="KEGG" id="sclf:BB341_13885"/>
<evidence type="ECO:0000256" key="5">
    <source>
        <dbReference type="ARBA" id="ARBA00022989"/>
    </source>
</evidence>
<name>E2PWL0_STRCL</name>
<feature type="transmembrane region" description="Helical" evidence="8">
    <location>
        <begin position="146"/>
        <end position="165"/>
    </location>
</feature>
<feature type="transmembrane region" description="Helical" evidence="8">
    <location>
        <begin position="202"/>
        <end position="220"/>
    </location>
</feature>
<evidence type="ECO:0000259" key="9">
    <source>
        <dbReference type="Pfam" id="PF01694"/>
    </source>
</evidence>